<dbReference type="Pfam" id="PF01510">
    <property type="entry name" value="Amidase_2"/>
    <property type="match status" value="1"/>
</dbReference>
<evidence type="ECO:0000313" key="13">
    <source>
        <dbReference type="EMBL" id="MBP1970302.1"/>
    </source>
</evidence>
<feature type="compositionally biased region" description="Gly residues" evidence="10">
    <location>
        <begin position="77"/>
        <end position="90"/>
    </location>
</feature>
<dbReference type="Proteomes" id="UP001519345">
    <property type="component" value="Unassembled WGS sequence"/>
</dbReference>
<evidence type="ECO:0000256" key="7">
    <source>
        <dbReference type="ARBA" id="ARBA00023316"/>
    </source>
</evidence>
<keyword evidence="11" id="KW-1133">Transmembrane helix</keyword>
<dbReference type="InterPro" id="IPR002502">
    <property type="entry name" value="Amidase_domain"/>
</dbReference>
<feature type="compositionally biased region" description="Gly residues" evidence="10">
    <location>
        <begin position="333"/>
        <end position="351"/>
    </location>
</feature>
<keyword evidence="11" id="KW-0812">Transmembrane</keyword>
<organism evidence="13 14">
    <name type="scientific">Virgibacillus natechei</name>
    <dbReference type="NCBI Taxonomy" id="1216297"/>
    <lineage>
        <taxon>Bacteria</taxon>
        <taxon>Bacillati</taxon>
        <taxon>Bacillota</taxon>
        <taxon>Bacilli</taxon>
        <taxon>Bacillales</taxon>
        <taxon>Bacillaceae</taxon>
        <taxon>Virgibacillus</taxon>
    </lineage>
</organism>
<dbReference type="PANTHER" id="PTHR30417">
    <property type="entry name" value="N-ACETYLMURAMOYL-L-ALANINE AMIDASE AMID"/>
    <property type="match status" value="1"/>
</dbReference>
<gene>
    <name evidence="13" type="ORF">J2Z83_002420</name>
</gene>
<keyword evidence="6" id="KW-0178">Competence</keyword>
<dbReference type="SMART" id="SM00644">
    <property type="entry name" value="Ami_2"/>
    <property type="match status" value="1"/>
</dbReference>
<evidence type="ECO:0000256" key="5">
    <source>
        <dbReference type="ARBA" id="ARBA00022969"/>
    </source>
</evidence>
<evidence type="ECO:0000259" key="12">
    <source>
        <dbReference type="SMART" id="SM00644"/>
    </source>
</evidence>
<dbReference type="PANTHER" id="PTHR30417:SF11">
    <property type="entry name" value="N-ACETYLMURAMOYL-L-ALANINE AMIDASE XLYA"/>
    <property type="match status" value="1"/>
</dbReference>
<evidence type="ECO:0000313" key="14">
    <source>
        <dbReference type="Proteomes" id="UP001519345"/>
    </source>
</evidence>
<accession>A0ABS4IH83</accession>
<protein>
    <recommendedName>
        <fullName evidence="3">N-acetylmuramoyl-L-alanine amidase</fullName>
        <ecNumber evidence="3">3.5.1.28</ecNumber>
    </recommendedName>
    <alternativeName>
        <fullName evidence="9">Autolysin</fullName>
    </alternativeName>
    <alternativeName>
        <fullName evidence="8">Cell wall hydrolase</fullName>
    </alternativeName>
</protein>
<dbReference type="CDD" id="cd06583">
    <property type="entry name" value="PGRP"/>
    <property type="match status" value="1"/>
</dbReference>
<dbReference type="RefSeq" id="WP_245301591.1">
    <property type="nucleotide sequence ID" value="NZ_CP110224.1"/>
</dbReference>
<feature type="domain" description="N-acetylmuramoyl-L-alanine amidase" evidence="12">
    <location>
        <begin position="363"/>
        <end position="506"/>
    </location>
</feature>
<name>A0ABS4IH83_9BACI</name>
<dbReference type="SUPFAM" id="SSF47090">
    <property type="entry name" value="PGBD-like"/>
    <property type="match status" value="4"/>
</dbReference>
<dbReference type="InterPro" id="IPR051206">
    <property type="entry name" value="NAMLAA_amidase_2"/>
</dbReference>
<keyword evidence="7" id="KW-0961">Cell wall biogenesis/degradation</keyword>
<evidence type="ECO:0000256" key="2">
    <source>
        <dbReference type="ARBA" id="ARBA00007553"/>
    </source>
</evidence>
<keyword evidence="11" id="KW-0472">Membrane</keyword>
<evidence type="ECO:0000256" key="9">
    <source>
        <dbReference type="ARBA" id="ARBA00032390"/>
    </source>
</evidence>
<comment type="caution">
    <text evidence="13">The sequence shown here is derived from an EMBL/GenBank/DDBJ whole genome shotgun (WGS) entry which is preliminary data.</text>
</comment>
<evidence type="ECO:0000256" key="11">
    <source>
        <dbReference type="SAM" id="Phobius"/>
    </source>
</evidence>
<dbReference type="EC" id="3.5.1.28" evidence="3"/>
<proteinExistence type="inferred from homology"/>
<feature type="compositionally biased region" description="Gly residues" evidence="10">
    <location>
        <begin position="240"/>
        <end position="255"/>
    </location>
</feature>
<feature type="transmembrane region" description="Helical" evidence="11">
    <location>
        <begin position="699"/>
        <end position="726"/>
    </location>
</feature>
<feature type="region of interest" description="Disordered" evidence="10">
    <location>
        <begin position="329"/>
        <end position="352"/>
    </location>
</feature>
<dbReference type="InterPro" id="IPR036366">
    <property type="entry name" value="PGBDSf"/>
</dbReference>
<dbReference type="InterPro" id="IPR002477">
    <property type="entry name" value="Peptidoglycan-bd-like"/>
</dbReference>
<dbReference type="SUPFAM" id="SSF55846">
    <property type="entry name" value="N-acetylmuramoyl-L-alanine amidase-like"/>
    <property type="match status" value="1"/>
</dbReference>
<comment type="catalytic activity">
    <reaction evidence="1">
        <text>Hydrolyzes the link between N-acetylmuramoyl residues and L-amino acid residues in certain cell-wall glycopeptides.</text>
        <dbReference type="EC" id="3.5.1.28"/>
    </reaction>
</comment>
<keyword evidence="14" id="KW-1185">Reference proteome</keyword>
<dbReference type="EMBL" id="JAGGKX010000012">
    <property type="protein sequence ID" value="MBP1970302.1"/>
    <property type="molecule type" value="Genomic_DNA"/>
</dbReference>
<evidence type="ECO:0000256" key="6">
    <source>
        <dbReference type="ARBA" id="ARBA00023287"/>
    </source>
</evidence>
<dbReference type="Gene3D" id="1.10.101.10">
    <property type="entry name" value="PGBD-like superfamily/PGBD"/>
    <property type="match status" value="4"/>
</dbReference>
<evidence type="ECO:0000256" key="3">
    <source>
        <dbReference type="ARBA" id="ARBA00011901"/>
    </source>
</evidence>
<comment type="similarity">
    <text evidence="2">Belongs to the N-acetylmuramoyl-L-alanine amidase 2 family.</text>
</comment>
<keyword evidence="4" id="KW-0378">Hydrolase</keyword>
<evidence type="ECO:0000256" key="8">
    <source>
        <dbReference type="ARBA" id="ARBA00030881"/>
    </source>
</evidence>
<keyword evidence="5" id="KW-0749">Sporulation</keyword>
<evidence type="ECO:0000256" key="1">
    <source>
        <dbReference type="ARBA" id="ARBA00001561"/>
    </source>
</evidence>
<reference evidence="13 14" key="1">
    <citation type="submission" date="2021-03" db="EMBL/GenBank/DDBJ databases">
        <title>Genomic Encyclopedia of Type Strains, Phase IV (KMG-IV): sequencing the most valuable type-strain genomes for metagenomic binning, comparative biology and taxonomic classification.</title>
        <authorList>
            <person name="Goeker M."/>
        </authorList>
    </citation>
    <scope>NUCLEOTIDE SEQUENCE [LARGE SCALE GENOMIC DNA]</scope>
    <source>
        <strain evidence="13 14">DSM 25609</strain>
    </source>
</reference>
<evidence type="ECO:0000256" key="4">
    <source>
        <dbReference type="ARBA" id="ARBA00022801"/>
    </source>
</evidence>
<feature type="region of interest" description="Disordered" evidence="10">
    <location>
        <begin position="235"/>
        <end position="262"/>
    </location>
</feature>
<sequence>MVQLQNTLRPGDEGQAVRDLQQALVEHNFYPDIDSPNNGVDGIYGPDTEDAVRRFQIINGLQVDGIAGSETRNALGIGGGSGGGTGGGSGTTLRTGHSGERVRGLQQALVDAGYYPNINASNNGIDGIYGANTQDAVRRYQIMHGLQVDGIAGPETLASLGLSGGSGQVLRLGDEGEAVRQLQQALVDNNFYPDINAPNNGVDGIYGPNTEDAVRRYQTINGLMVDGIAGPDTLSSLGISDGGSGGGGNDGGSGNPGNLRRGDQGEAVRVLQQALVDNNFYPNINAANNGVDGHYGANTEDAVRRFQIINGLTVDGIAGSETLNALSISAGTGDPGDGSGGGGGPATGGDISGMKKVERLVPRSNYNRPEYAMNPDYITIHETANTAPSATASMHASFVRNSSTQVSWHFTVDDSDTYYQHLPLNESGFHAGDGSGDGNRNSIGIELCVNTGGDFSRTRQTAAALVRQLMHDLNIPIENVVTHNHWSGKLCPANLLNIFDEFKDQVMNSTVHDDGNPGELPEDGGVIEYGTFKYTSPFIDLESEHRMREEGYTFGFNVVADVELGPVSGEMSVTIGFGDPDDSLFDVGETWRLTENELGTEITAAITDIAEFFGVPGSSEYNQARDTLNDILSEDINDIVEVRVQPPSNPQFSSSWPFFTFDLFTIEVMRKLEDDGVFVVEKMVIQDVDWNNDDNFKRYATVVVLVLLAAILLKGSWLAVFIGNVLRQIAGWFGRNLPGMPAPI</sequence>
<evidence type="ECO:0000256" key="10">
    <source>
        <dbReference type="SAM" id="MobiDB-lite"/>
    </source>
</evidence>
<dbReference type="Gene3D" id="3.40.80.10">
    <property type="entry name" value="Peptidoglycan recognition protein-like"/>
    <property type="match status" value="1"/>
</dbReference>
<dbReference type="InterPro" id="IPR036365">
    <property type="entry name" value="PGBD-like_sf"/>
</dbReference>
<dbReference type="Pfam" id="PF01471">
    <property type="entry name" value="PG_binding_1"/>
    <property type="match status" value="4"/>
</dbReference>
<dbReference type="InterPro" id="IPR036505">
    <property type="entry name" value="Amidase/PGRP_sf"/>
</dbReference>
<feature type="region of interest" description="Disordered" evidence="10">
    <location>
        <begin position="77"/>
        <end position="97"/>
    </location>
</feature>